<dbReference type="InterPro" id="IPR032727">
    <property type="entry name" value="CLAMP"/>
</dbReference>
<accession>A0A1J1IE37</accession>
<protein>
    <submittedName>
        <fullName evidence="1">CLUMA_CG011403, isoform A</fullName>
    </submittedName>
</protein>
<gene>
    <name evidence="1" type="ORF">CLUMA_CG011403</name>
</gene>
<keyword evidence="2" id="KW-1185">Reference proteome</keyword>
<organism evidence="1 2">
    <name type="scientific">Clunio marinus</name>
    <dbReference type="NCBI Taxonomy" id="568069"/>
    <lineage>
        <taxon>Eukaryota</taxon>
        <taxon>Metazoa</taxon>
        <taxon>Ecdysozoa</taxon>
        <taxon>Arthropoda</taxon>
        <taxon>Hexapoda</taxon>
        <taxon>Insecta</taxon>
        <taxon>Pterygota</taxon>
        <taxon>Neoptera</taxon>
        <taxon>Endopterygota</taxon>
        <taxon>Diptera</taxon>
        <taxon>Nematocera</taxon>
        <taxon>Chironomoidea</taxon>
        <taxon>Chironomidae</taxon>
        <taxon>Clunio</taxon>
    </lineage>
</organism>
<dbReference type="AlphaFoldDB" id="A0A1J1IE37"/>
<dbReference type="EMBL" id="CVRI01000047">
    <property type="protein sequence ID" value="CRK98034.1"/>
    <property type="molecule type" value="Genomic_DNA"/>
</dbReference>
<dbReference type="Proteomes" id="UP000183832">
    <property type="component" value="Unassembled WGS sequence"/>
</dbReference>
<proteinExistence type="predicted"/>
<evidence type="ECO:0000313" key="1">
    <source>
        <dbReference type="EMBL" id="CRK98034.1"/>
    </source>
</evidence>
<evidence type="ECO:0000313" key="2">
    <source>
        <dbReference type="Proteomes" id="UP000183832"/>
    </source>
</evidence>
<reference evidence="1 2" key="1">
    <citation type="submission" date="2015-04" db="EMBL/GenBank/DDBJ databases">
        <authorList>
            <person name="Syromyatnikov M.Y."/>
            <person name="Popov V.N."/>
        </authorList>
    </citation>
    <scope>NUCLEOTIDE SEQUENCE [LARGE SCALE GENOMIC DNA]</scope>
</reference>
<name>A0A1J1IE37_9DIPT</name>
<sequence length="129" mass="15393">MILIGSHLMFYFKYQILGTFQISVYGRESFPWFCINFRLLFIKENVLMRINKDVNLECHIKTVSHVKYVTEVLRCHESERSRASEKLFQLAKAKLRARYKIEALFNPFSLFSKHHIASFYEFLNDEGES</sequence>
<dbReference type="Pfam" id="PF14769">
    <property type="entry name" value="CLAMP"/>
    <property type="match status" value="1"/>
</dbReference>